<dbReference type="InterPro" id="IPR036977">
    <property type="entry name" value="DNA_primase_Znf_CHC2"/>
</dbReference>
<dbReference type="Gene3D" id="3.90.580.10">
    <property type="entry name" value="Zinc finger, CHC2-type domain"/>
    <property type="match status" value="1"/>
</dbReference>
<name>A0A365NZ49_9FLAO</name>
<evidence type="ECO:0000313" key="3">
    <source>
        <dbReference type="Proteomes" id="UP000253319"/>
    </source>
</evidence>
<dbReference type="EMBL" id="QLST01000019">
    <property type="protein sequence ID" value="RBA27472.1"/>
    <property type="molecule type" value="Genomic_DNA"/>
</dbReference>
<evidence type="ECO:0000313" key="2">
    <source>
        <dbReference type="EMBL" id="RBA27472.1"/>
    </source>
</evidence>
<dbReference type="Pfam" id="PF01807">
    <property type="entry name" value="Zn_ribbon_DnaG"/>
    <property type="match status" value="1"/>
</dbReference>
<dbReference type="GO" id="GO:0006260">
    <property type="term" value="P:DNA replication"/>
    <property type="evidence" value="ECO:0007669"/>
    <property type="project" value="InterPro"/>
</dbReference>
<evidence type="ECO:0000259" key="1">
    <source>
        <dbReference type="SMART" id="SM00400"/>
    </source>
</evidence>
<comment type="caution">
    <text evidence="2">The sequence shown here is derived from an EMBL/GenBank/DDBJ whole genome shotgun (WGS) entry which is preliminary data.</text>
</comment>
<keyword evidence="3" id="KW-1185">Reference proteome</keyword>
<dbReference type="Gene3D" id="3.40.1360.10">
    <property type="match status" value="1"/>
</dbReference>
<accession>A0A365NZ49</accession>
<protein>
    <submittedName>
        <fullName evidence="2">DNA primase</fullName>
    </submittedName>
</protein>
<dbReference type="Proteomes" id="UP000253319">
    <property type="component" value="Unassembled WGS sequence"/>
</dbReference>
<sequence>MTLEKARNISIELVLQKMNYTPSKKIGFDIWYSSPLHEEKTPSFKVNTKINRWYDHGLQKGGNVIDFISIKFNYSIPEVLKFLENYSDESIFSFQKQESIEFNFTETESKIKINKVIDIQHFALKQYLENRKIYFYDNEPFLKEVHYEVNGIKYFGIGFQNQSNGFEIRSKYAKVCIVKKDISLVVKGYKNKLRIFEGFLDFLSFTNTYKSDSDFLILNSIALINRCDEILSNYEEIELYFDNDAAGNSHTKSTQEKFKNAKDCRTFFKDFKDLNEWLINTIL</sequence>
<dbReference type="GO" id="GO:0008270">
    <property type="term" value="F:zinc ion binding"/>
    <property type="evidence" value="ECO:0007669"/>
    <property type="project" value="InterPro"/>
</dbReference>
<dbReference type="Pfam" id="PF13155">
    <property type="entry name" value="Toprim_2"/>
    <property type="match status" value="1"/>
</dbReference>
<dbReference type="AlphaFoldDB" id="A0A365NZ49"/>
<dbReference type="GO" id="GO:0003677">
    <property type="term" value="F:DNA binding"/>
    <property type="evidence" value="ECO:0007669"/>
    <property type="project" value="InterPro"/>
</dbReference>
<gene>
    <name evidence="2" type="ORF">DPN68_12095</name>
</gene>
<dbReference type="SUPFAM" id="SSF56731">
    <property type="entry name" value="DNA primase core"/>
    <property type="match status" value="1"/>
</dbReference>
<dbReference type="GO" id="GO:0003899">
    <property type="term" value="F:DNA-directed RNA polymerase activity"/>
    <property type="evidence" value="ECO:0007669"/>
    <property type="project" value="InterPro"/>
</dbReference>
<dbReference type="OrthoDB" id="8536512at2"/>
<dbReference type="SUPFAM" id="SSF57783">
    <property type="entry name" value="Zinc beta-ribbon"/>
    <property type="match status" value="1"/>
</dbReference>
<dbReference type="SMART" id="SM00400">
    <property type="entry name" value="ZnF_CHCC"/>
    <property type="match status" value="1"/>
</dbReference>
<dbReference type="InterPro" id="IPR002694">
    <property type="entry name" value="Znf_CHC2"/>
</dbReference>
<proteinExistence type="predicted"/>
<organism evidence="2 3">
    <name type="scientific">Flavobacterium tibetense</name>
    <dbReference type="NCBI Taxonomy" id="2233533"/>
    <lineage>
        <taxon>Bacteria</taxon>
        <taxon>Pseudomonadati</taxon>
        <taxon>Bacteroidota</taxon>
        <taxon>Flavobacteriia</taxon>
        <taxon>Flavobacteriales</taxon>
        <taxon>Flavobacteriaceae</taxon>
        <taxon>Flavobacterium</taxon>
    </lineage>
</organism>
<feature type="domain" description="Zinc finger CHC2-type" evidence="1">
    <location>
        <begin position="35"/>
        <end position="84"/>
    </location>
</feature>
<reference evidence="2 3" key="1">
    <citation type="submission" date="2018-06" db="EMBL/GenBank/DDBJ databases">
        <title>Flavobacterium tibetense sp. nov., isolated from a wetland YonghuCo on Tibetan Plateau.</title>
        <authorList>
            <person name="Xing P."/>
            <person name="Phurbu D."/>
            <person name="Lu H."/>
        </authorList>
    </citation>
    <scope>NUCLEOTIDE SEQUENCE [LARGE SCALE GENOMIC DNA]</scope>
    <source>
        <strain evidence="2 3">YH5</strain>
    </source>
</reference>